<gene>
    <name evidence="3" type="ORF">FGM00_04175</name>
</gene>
<feature type="signal peptide" evidence="2">
    <location>
        <begin position="1"/>
        <end position="31"/>
    </location>
</feature>
<evidence type="ECO:0000313" key="3">
    <source>
        <dbReference type="EMBL" id="QCW99345.1"/>
    </source>
</evidence>
<dbReference type="Proteomes" id="UP000310017">
    <property type="component" value="Chromosome"/>
</dbReference>
<feature type="region of interest" description="Disordered" evidence="1">
    <location>
        <begin position="476"/>
        <end position="497"/>
    </location>
</feature>
<feature type="region of interest" description="Disordered" evidence="1">
    <location>
        <begin position="534"/>
        <end position="558"/>
    </location>
</feature>
<evidence type="ECO:0000313" key="4">
    <source>
        <dbReference type="Proteomes" id="UP000310017"/>
    </source>
</evidence>
<keyword evidence="4" id="KW-1185">Reference proteome</keyword>
<dbReference type="KEGG" id="asag:FGM00_04175"/>
<feature type="region of interest" description="Disordered" evidence="1">
    <location>
        <begin position="707"/>
        <end position="830"/>
    </location>
</feature>
<sequence>MKSKTTRPLFRLGGGIAFILILVLSLASAQAQDCTVVTADGIQDTDIPTHQWKIELYQGYFGVQGVLTEPGYINAYNESEDHVAGSTALGTPILREEAYTDLAALPFAYADENIPISDNPFDSAVFDSRSDIGTGFDPVVANGGWQMIISRTATAANEITIGLPGSYIDDHVELFIDGVLIDDIIGFRPSLDAADVITYTTAPGEEIEIRLTNREGVGGFNLYIDSPSLDRDNNAVPDACQTDDFDLDGVPDSADLDDDNDGILDTDECAGNTSTANMTGDITDSDTGNYPLTITGSGVSGGPTAGGVFLTDVNLSTTLNGGDIYDGCEFVILSDAFDDGFQALVDGTQVLYFDQSNWDNTFGAATTEFNTGGLFDSDDSGRWTPWTGEGNPQLLLRSNGEVSLMVDTKAGVRLNALPYMDSSSAGWVLNTSFSFDCLSGVDISAGNANDNGDGQATNIIFTANVFVCPDADGDGISNGRDNDSDEDGCPDALEGSGSFNISDVDANGRFTGNVDADGIPILAAGGQATTAAVLDDTDSSACPLPPTTDNDNDGIDDDVDIDDDNDGILDTVEGTGDTDGDGIIDSLDLDSDNDGIPDILEAGSGNDMDGDGQVDYPTPGDPMSMIDTNNDGLDDGIAANPLPDLDSDNDGLVDRLDLDADNDGIADIIEAGGTDANADGQVDYATPGDPMTMVDVDQDGFIDTIDTNDNTTVGVGDGGTALPDFDNDGDLRANRLDLDSDNDGIHDVIESGGIDTDGNGSADDDDDNADNTGSDGIPTSAGGGNTPTDTGDDGTADYLNLDSDGDGCSDANEAYDSPDADGGDGGQFGTGTPAAVDGNGLVTAAAYDTGIVGEVTDATDASACVVLDTDGDGVLDTQEIADGTNPDDPCDFVIASITVEQTGDYMEADCDGDGVQNWAEIRDNTNPEDPCDFIPESVSVEPSGDYLISDCDGDGVTNGTELSDGTDPADPCDFDANSVSLEQTGAYLTADCDGDTITNGQEITDGTDPDDPCSSRGGIPPSGTPCDIIIDNDLVGPQVDAGFFRINNIEAFPNNTVRIYNRWGILVYETTGYDNGDNNFRGFSEGRATISEDKALPVGVYFYVIDFMNNGANASRSGYLYVNR</sequence>
<organism evidence="3 4">
    <name type="scientific">Aggregatimonas sangjinii</name>
    <dbReference type="NCBI Taxonomy" id="2583587"/>
    <lineage>
        <taxon>Bacteria</taxon>
        <taxon>Pseudomonadati</taxon>
        <taxon>Bacteroidota</taxon>
        <taxon>Flavobacteriia</taxon>
        <taxon>Flavobacteriales</taxon>
        <taxon>Flavobacteriaceae</taxon>
        <taxon>Aggregatimonas</taxon>
    </lineage>
</organism>
<reference evidence="3 4" key="1">
    <citation type="submission" date="2019-05" db="EMBL/GenBank/DDBJ databases">
        <title>Genome sequencing of F202Z8.</title>
        <authorList>
            <person name="Kwon Y.M."/>
        </authorList>
    </citation>
    <scope>NUCLEOTIDE SEQUENCE [LARGE SCALE GENOMIC DNA]</scope>
    <source>
        <strain evidence="3 4">F202Z8</strain>
    </source>
</reference>
<proteinExistence type="predicted"/>
<dbReference type="InterPro" id="IPR018247">
    <property type="entry name" value="EF_Hand_1_Ca_BS"/>
</dbReference>
<feature type="chain" id="PRO_5022832972" description="Gliding motility-associated C-terminal domain-containing protein" evidence="2">
    <location>
        <begin position="32"/>
        <end position="1124"/>
    </location>
</feature>
<evidence type="ECO:0008006" key="5">
    <source>
        <dbReference type="Google" id="ProtNLM"/>
    </source>
</evidence>
<dbReference type="EMBL" id="CP040710">
    <property type="protein sequence ID" value="QCW99345.1"/>
    <property type="molecule type" value="Genomic_DNA"/>
</dbReference>
<dbReference type="AlphaFoldDB" id="A0A5B7SLC4"/>
<name>A0A5B7SLC4_9FLAO</name>
<dbReference type="Pfam" id="PF13585">
    <property type="entry name" value="CHU_C"/>
    <property type="match status" value="1"/>
</dbReference>
<feature type="compositionally biased region" description="Basic and acidic residues" evidence="1">
    <location>
        <begin position="729"/>
        <end position="749"/>
    </location>
</feature>
<evidence type="ECO:0000256" key="2">
    <source>
        <dbReference type="SAM" id="SignalP"/>
    </source>
</evidence>
<keyword evidence="2" id="KW-0732">Signal</keyword>
<dbReference type="RefSeq" id="WP_138851698.1">
    <property type="nucleotide sequence ID" value="NZ_CP040710.1"/>
</dbReference>
<dbReference type="OrthoDB" id="9805017at2"/>
<evidence type="ECO:0000256" key="1">
    <source>
        <dbReference type="SAM" id="MobiDB-lite"/>
    </source>
</evidence>
<protein>
    <recommendedName>
        <fullName evidence="5">Gliding motility-associated C-terminal domain-containing protein</fullName>
    </recommendedName>
</protein>
<dbReference type="PROSITE" id="PS00018">
    <property type="entry name" value="EF_HAND_1"/>
    <property type="match status" value="1"/>
</dbReference>
<accession>A0A5B7SLC4</accession>